<organism evidence="2 3">
    <name type="scientific">Mucilaginibacter gossypiicola</name>
    <dbReference type="NCBI Taxonomy" id="551995"/>
    <lineage>
        <taxon>Bacteria</taxon>
        <taxon>Pseudomonadati</taxon>
        <taxon>Bacteroidota</taxon>
        <taxon>Sphingobacteriia</taxon>
        <taxon>Sphingobacteriales</taxon>
        <taxon>Sphingobacteriaceae</taxon>
        <taxon>Mucilaginibacter</taxon>
    </lineage>
</organism>
<proteinExistence type="predicted"/>
<dbReference type="Proteomes" id="UP000198942">
    <property type="component" value="Unassembled WGS sequence"/>
</dbReference>
<evidence type="ECO:0000313" key="2">
    <source>
        <dbReference type="EMBL" id="SEO45487.1"/>
    </source>
</evidence>
<reference evidence="3" key="1">
    <citation type="submission" date="2016-10" db="EMBL/GenBank/DDBJ databases">
        <authorList>
            <person name="Varghese N."/>
            <person name="Submissions S."/>
        </authorList>
    </citation>
    <scope>NUCLEOTIDE SEQUENCE [LARGE SCALE GENOMIC DNA]</scope>
    <source>
        <strain evidence="3">Gh-48</strain>
    </source>
</reference>
<dbReference type="STRING" id="551995.SAMN05192574_108145"/>
<gene>
    <name evidence="2" type="ORF">SAMN05192574_108145</name>
</gene>
<sequence>MDYNISFSEMNELARQANSKKPKLSLDQMRQQVLQLKKDSNSKVKKQPENPYRHP</sequence>
<protein>
    <submittedName>
        <fullName evidence="2">Uncharacterized protein</fullName>
    </submittedName>
</protein>
<feature type="compositionally biased region" description="Basic and acidic residues" evidence="1">
    <location>
        <begin position="36"/>
        <end position="55"/>
    </location>
</feature>
<dbReference type="EMBL" id="FOCL01000008">
    <property type="protein sequence ID" value="SEO45487.1"/>
    <property type="molecule type" value="Genomic_DNA"/>
</dbReference>
<feature type="region of interest" description="Disordered" evidence="1">
    <location>
        <begin position="14"/>
        <end position="55"/>
    </location>
</feature>
<dbReference type="AlphaFoldDB" id="A0A1H8PUY7"/>
<evidence type="ECO:0000256" key="1">
    <source>
        <dbReference type="SAM" id="MobiDB-lite"/>
    </source>
</evidence>
<keyword evidence="3" id="KW-1185">Reference proteome</keyword>
<accession>A0A1H8PUY7</accession>
<name>A0A1H8PUY7_9SPHI</name>
<dbReference type="RefSeq" id="WP_167668088.1">
    <property type="nucleotide sequence ID" value="NZ_FOCL01000008.1"/>
</dbReference>
<evidence type="ECO:0000313" key="3">
    <source>
        <dbReference type="Proteomes" id="UP000198942"/>
    </source>
</evidence>